<accession>A0ABR4PVF9</accession>
<organism evidence="2 3">
    <name type="scientific">Phlyctema vagabunda</name>
    <dbReference type="NCBI Taxonomy" id="108571"/>
    <lineage>
        <taxon>Eukaryota</taxon>
        <taxon>Fungi</taxon>
        <taxon>Dikarya</taxon>
        <taxon>Ascomycota</taxon>
        <taxon>Pezizomycotina</taxon>
        <taxon>Leotiomycetes</taxon>
        <taxon>Helotiales</taxon>
        <taxon>Dermateaceae</taxon>
        <taxon>Phlyctema</taxon>
    </lineage>
</organism>
<feature type="region of interest" description="Disordered" evidence="1">
    <location>
        <begin position="1"/>
        <end position="79"/>
    </location>
</feature>
<dbReference type="EMBL" id="JBFCZG010000001">
    <property type="protein sequence ID" value="KAL3427338.1"/>
    <property type="molecule type" value="Genomic_DNA"/>
</dbReference>
<comment type="caution">
    <text evidence="2">The sequence shown here is derived from an EMBL/GenBank/DDBJ whole genome shotgun (WGS) entry which is preliminary data.</text>
</comment>
<sequence length="341" mass="37604">MSTPAGTGPQVPTEDKPKRGLSKYVARFKKALKSDGTSKRASVAGPSKTATTPAETSTSKAEEPKAQPGVAATTTPAEPEIKTYSRAQLDADRAKRLVERFNLSIEPHEWTITAAKDMQVQRIEKPIRMRVHRTCHRCGASFGANKTCVGCEHTRCTKCPRYPSKKTEKKTKEPVVVAAIAPTEAEQVKEPKETKEKFILAKPSRTGGQPLVRKKPRQRVRRTCHSCSTLFSSGTKECSNCGHIRCEDCPRDPAKKSHYPDGYPGDEPSPNSTRPKKYVCDDCKTRFEVPFDADTEQPLQCTSCNHTNTSRVKPRKITPPPDPELLKSVEAKLAAFKVSSG</sequence>
<dbReference type="Proteomes" id="UP001629113">
    <property type="component" value="Unassembled WGS sequence"/>
</dbReference>
<protein>
    <recommendedName>
        <fullName evidence="4">Zinc finger protein</fullName>
    </recommendedName>
</protein>
<gene>
    <name evidence="2" type="ORF">PVAG01_00847</name>
</gene>
<feature type="compositionally biased region" description="Polar residues" evidence="1">
    <location>
        <begin position="48"/>
        <end position="59"/>
    </location>
</feature>
<evidence type="ECO:0000256" key="1">
    <source>
        <dbReference type="SAM" id="MobiDB-lite"/>
    </source>
</evidence>
<keyword evidence="3" id="KW-1185">Reference proteome</keyword>
<name>A0ABR4PVF9_9HELO</name>
<evidence type="ECO:0000313" key="3">
    <source>
        <dbReference type="Proteomes" id="UP001629113"/>
    </source>
</evidence>
<evidence type="ECO:0008006" key="4">
    <source>
        <dbReference type="Google" id="ProtNLM"/>
    </source>
</evidence>
<proteinExistence type="predicted"/>
<evidence type="ECO:0000313" key="2">
    <source>
        <dbReference type="EMBL" id="KAL3427338.1"/>
    </source>
</evidence>
<feature type="region of interest" description="Disordered" evidence="1">
    <location>
        <begin position="304"/>
        <end position="324"/>
    </location>
</feature>
<reference evidence="2 3" key="1">
    <citation type="submission" date="2024-06" db="EMBL/GenBank/DDBJ databases">
        <title>Complete genome of Phlyctema vagabunda strain 19-DSS-EL-015.</title>
        <authorList>
            <person name="Fiorenzani C."/>
        </authorList>
    </citation>
    <scope>NUCLEOTIDE SEQUENCE [LARGE SCALE GENOMIC DNA]</scope>
    <source>
        <strain evidence="2 3">19-DSS-EL-015</strain>
    </source>
</reference>